<dbReference type="PANTHER" id="PTHR43546">
    <property type="entry name" value="UPF0173 METAL-DEPENDENT HYDROLASE MJ1163-RELATED"/>
    <property type="match status" value="1"/>
</dbReference>
<dbReference type="PANTHER" id="PTHR43546:SF8">
    <property type="entry name" value="METALLO-BETA-LACTAMASE DOMAIN-CONTAINING PROTEIN"/>
    <property type="match status" value="1"/>
</dbReference>
<organism evidence="1 2">
    <name type="scientific">Candidatus Acididesulfobacter diazotrophicus</name>
    <dbReference type="NCBI Taxonomy" id="2597226"/>
    <lineage>
        <taxon>Bacteria</taxon>
        <taxon>Deltaproteobacteria</taxon>
        <taxon>Candidatus Acidulodesulfobacterales</taxon>
        <taxon>Candidatus Acididesulfobacter</taxon>
    </lineage>
</organism>
<comment type="caution">
    <text evidence="1">The sequence shown here is derived from an EMBL/GenBank/DDBJ whole genome shotgun (WGS) entry which is preliminary data.</text>
</comment>
<dbReference type="AlphaFoldDB" id="A0A519BLX4"/>
<proteinExistence type="predicted"/>
<gene>
    <name evidence="1" type="ORF">EVG15_06665</name>
</gene>
<dbReference type="Pfam" id="PF13483">
    <property type="entry name" value="Lactamase_B_3"/>
    <property type="match status" value="1"/>
</dbReference>
<dbReference type="Proteomes" id="UP000319296">
    <property type="component" value="Unassembled WGS sequence"/>
</dbReference>
<dbReference type="SUPFAM" id="SSF56281">
    <property type="entry name" value="Metallo-hydrolase/oxidoreductase"/>
    <property type="match status" value="1"/>
</dbReference>
<evidence type="ECO:0000313" key="2">
    <source>
        <dbReference type="Proteomes" id="UP000319296"/>
    </source>
</evidence>
<dbReference type="InterPro" id="IPR036866">
    <property type="entry name" value="RibonucZ/Hydroxyglut_hydro"/>
</dbReference>
<protein>
    <submittedName>
        <fullName evidence="1">MBL fold metallo-hydrolase</fullName>
    </submittedName>
</protein>
<accession>A0A519BLX4</accession>
<dbReference type="EMBL" id="SGBB01000011">
    <property type="protein sequence ID" value="RZD18280.1"/>
    <property type="molecule type" value="Genomic_DNA"/>
</dbReference>
<dbReference type="Gene3D" id="3.60.15.10">
    <property type="entry name" value="Ribonuclease Z/Hydroxyacylglutathione hydrolase-like"/>
    <property type="match status" value="1"/>
</dbReference>
<evidence type="ECO:0000313" key="1">
    <source>
        <dbReference type="EMBL" id="RZD18280.1"/>
    </source>
</evidence>
<dbReference type="InterPro" id="IPR050114">
    <property type="entry name" value="UPF0173_UPF0282_UlaG_hydrolase"/>
</dbReference>
<sequence length="222" mass="25124">MFNYKGIVLQRIAHDCFLVSNGKINFYFDPFKIESEELPKADYIFITHEHFDHFSIDDIKKIIKESSVLFMNEMTKKELGSQLPNKVVTIKPGDSIDYNEIHIEGVPAYNINKFREQGIVYHPKEDKKLGFIVTFDGIKIYHAGDSDNIPEMENLKEENIDILLIPVSGTYVMTPQEASDAAIIINAKVAIPMHYGAIVGSDADAQDFVEKVKKKGLDAVLI</sequence>
<dbReference type="GO" id="GO:0016787">
    <property type="term" value="F:hydrolase activity"/>
    <property type="evidence" value="ECO:0007669"/>
    <property type="project" value="UniProtKB-KW"/>
</dbReference>
<keyword evidence="1" id="KW-0378">Hydrolase</keyword>
<name>A0A519BLX4_9DELT</name>
<reference evidence="1 2" key="1">
    <citation type="journal article" date="2019" name="ISME J.">
        <title>Insights into ecological role of a new deltaproteobacterial order Candidatus Acidulodesulfobacterales by metagenomics and metatranscriptomics.</title>
        <authorList>
            <person name="Tan S."/>
            <person name="Liu J."/>
            <person name="Fang Y."/>
            <person name="Hedlund B.P."/>
            <person name="Lian Z.H."/>
            <person name="Huang L.Y."/>
            <person name="Li J.T."/>
            <person name="Huang L.N."/>
            <person name="Li W.J."/>
            <person name="Jiang H.C."/>
            <person name="Dong H.L."/>
            <person name="Shu W.S."/>
        </authorList>
    </citation>
    <scope>NUCLEOTIDE SEQUENCE [LARGE SCALE GENOMIC DNA]</scope>
    <source>
        <strain evidence="1">AP1</strain>
    </source>
</reference>